<accession>A0A371NY99</accession>
<evidence type="ECO:0008006" key="5">
    <source>
        <dbReference type="Google" id="ProtNLM"/>
    </source>
</evidence>
<feature type="chain" id="PRO_5016596852" description="Fibronectin type III domain-containing protein" evidence="2">
    <location>
        <begin position="34"/>
        <end position="388"/>
    </location>
</feature>
<keyword evidence="2" id="KW-0732">Signal</keyword>
<protein>
    <recommendedName>
        <fullName evidence="5">Fibronectin type III domain-containing protein</fullName>
    </recommendedName>
</protein>
<feature type="compositionally biased region" description="Acidic residues" evidence="1">
    <location>
        <begin position="372"/>
        <end position="388"/>
    </location>
</feature>
<feature type="signal peptide" evidence="2">
    <location>
        <begin position="1"/>
        <end position="33"/>
    </location>
</feature>
<dbReference type="EMBL" id="QUAB01000010">
    <property type="protein sequence ID" value="REJ08569.1"/>
    <property type="molecule type" value="Genomic_DNA"/>
</dbReference>
<organism evidence="3 4">
    <name type="scientific">Microbacterium bovistercoris</name>
    <dbReference type="NCBI Taxonomy" id="2293570"/>
    <lineage>
        <taxon>Bacteria</taxon>
        <taxon>Bacillati</taxon>
        <taxon>Actinomycetota</taxon>
        <taxon>Actinomycetes</taxon>
        <taxon>Micrococcales</taxon>
        <taxon>Microbacteriaceae</taxon>
        <taxon>Microbacterium</taxon>
    </lineage>
</organism>
<evidence type="ECO:0000256" key="1">
    <source>
        <dbReference type="SAM" id="MobiDB-lite"/>
    </source>
</evidence>
<evidence type="ECO:0000313" key="4">
    <source>
        <dbReference type="Proteomes" id="UP000262172"/>
    </source>
</evidence>
<name>A0A371NY99_9MICO</name>
<evidence type="ECO:0000313" key="3">
    <source>
        <dbReference type="EMBL" id="REJ08569.1"/>
    </source>
</evidence>
<dbReference type="Proteomes" id="UP000262172">
    <property type="component" value="Unassembled WGS sequence"/>
</dbReference>
<reference evidence="3 4" key="1">
    <citation type="submission" date="2018-08" db="EMBL/GenBank/DDBJ databases">
        <title>Isolation, diversity and antifungal activity of Actinobacteria from cow dung.</title>
        <authorList>
            <person name="Ling L."/>
        </authorList>
    </citation>
    <scope>NUCLEOTIDE SEQUENCE [LARGE SCALE GENOMIC DNA]</scope>
    <source>
        <strain evidence="3 4">NEAU-LLE</strain>
    </source>
</reference>
<proteinExistence type="predicted"/>
<dbReference type="AlphaFoldDB" id="A0A371NY99"/>
<evidence type="ECO:0000256" key="2">
    <source>
        <dbReference type="SAM" id="SignalP"/>
    </source>
</evidence>
<keyword evidence="4" id="KW-1185">Reference proteome</keyword>
<sequence>MKALSWLRMRPRTLASAAAVTVGAVTITTLALAYDGNPTTEVDLNDGGVWITKSSDLLVGHFNNESTLLDGGLRTTGQEFDILQDESTVVVVNRDESTLTPVNPATVALGDATSIPGSAKVALGDKTTAILDPGSGDLWVVPPQNLNGFEFAASEPVAELGKDADVTVGDDGTVYAVSPAQSAVYTIPVSPQGDPGEPESAAVDGLETGSEASITAVGATPVVLDRGQGVVMTPGGFRSEIDDADSAVLQQASGEAGDVAVATGSALLRVPLDGGEPAEKSVKGKGVPAAPVHVAGCTYGAWAGSGAFVRDCGGDASDLSERIPGLKPSASLTFRVNRDVVVLNDVIGGMAWIATDSLQQVDNWNDITPPEGETEEEENTTEETVETS</sequence>
<gene>
    <name evidence="3" type="ORF">DY023_00970</name>
</gene>
<feature type="non-terminal residue" evidence="3">
    <location>
        <position position="388"/>
    </location>
</feature>
<feature type="region of interest" description="Disordered" evidence="1">
    <location>
        <begin position="362"/>
        <end position="388"/>
    </location>
</feature>
<comment type="caution">
    <text evidence="3">The sequence shown here is derived from an EMBL/GenBank/DDBJ whole genome shotgun (WGS) entry which is preliminary data.</text>
</comment>